<keyword evidence="2" id="KW-0378">Hydrolase</keyword>
<evidence type="ECO:0000313" key="2">
    <source>
        <dbReference type="EMBL" id="AKL95992.1"/>
    </source>
</evidence>
<dbReference type="Pfam" id="PF02557">
    <property type="entry name" value="VanY"/>
    <property type="match status" value="1"/>
</dbReference>
<dbReference type="GO" id="GO:0009002">
    <property type="term" value="F:serine-type D-Ala-D-Ala carboxypeptidase activity"/>
    <property type="evidence" value="ECO:0007669"/>
    <property type="project" value="UniProtKB-EC"/>
</dbReference>
<dbReference type="OrthoDB" id="9792074at2"/>
<dbReference type="Proteomes" id="UP000035704">
    <property type="component" value="Chromosome"/>
</dbReference>
<dbReference type="SUPFAM" id="SSF55166">
    <property type="entry name" value="Hedgehog/DD-peptidase"/>
    <property type="match status" value="1"/>
</dbReference>
<dbReference type="AlphaFoldDB" id="A0A0D8ICZ2"/>
<dbReference type="KEGG" id="cace:CACET_c25470"/>
<gene>
    <name evidence="2" type="primary">vanY</name>
    <name evidence="2" type="ORF">CACET_c25470</name>
</gene>
<dbReference type="EMBL" id="CP009687">
    <property type="protein sequence ID" value="AKL95992.1"/>
    <property type="molecule type" value="Genomic_DNA"/>
</dbReference>
<keyword evidence="2" id="KW-0121">Carboxypeptidase</keyword>
<dbReference type="PANTHER" id="PTHR34385:SF1">
    <property type="entry name" value="PEPTIDOGLYCAN L-ALANYL-D-GLUTAMATE ENDOPEPTIDASE CWLK"/>
    <property type="match status" value="1"/>
</dbReference>
<keyword evidence="2" id="KW-0645">Protease</keyword>
<evidence type="ECO:0000313" key="3">
    <source>
        <dbReference type="Proteomes" id="UP000035704"/>
    </source>
</evidence>
<dbReference type="STRING" id="84022.CACET_c25470"/>
<dbReference type="PANTHER" id="PTHR34385">
    <property type="entry name" value="D-ALANYL-D-ALANINE CARBOXYPEPTIDASE"/>
    <property type="match status" value="1"/>
</dbReference>
<dbReference type="CDD" id="cd14849">
    <property type="entry name" value="DD-dipeptidase_VanXYc"/>
    <property type="match status" value="1"/>
</dbReference>
<dbReference type="EC" id="3.4.16.4" evidence="2"/>
<name>A0A0D8ICZ2_9CLOT</name>
<dbReference type="Gene3D" id="3.30.200.180">
    <property type="match status" value="1"/>
</dbReference>
<dbReference type="InterPro" id="IPR052179">
    <property type="entry name" value="DD-CPase-like"/>
</dbReference>
<dbReference type="RefSeq" id="WP_044824742.1">
    <property type="nucleotide sequence ID" value="NZ_CP009687.1"/>
</dbReference>
<feature type="domain" description="D-alanyl-D-alanine carboxypeptidase-like core" evidence="1">
    <location>
        <begin position="48"/>
        <end position="174"/>
    </location>
</feature>
<reference evidence="2 3" key="1">
    <citation type="submission" date="2014-10" db="EMBL/GenBank/DDBJ databases">
        <title>Genome sequence of Clostridium aceticum DSM 1496.</title>
        <authorList>
            <person name="Poehlein A."/>
            <person name="Schiel-Bengelsdorf B."/>
            <person name="Gottschalk G."/>
            <person name="Duerre P."/>
            <person name="Daniel R."/>
        </authorList>
    </citation>
    <scope>NUCLEOTIDE SEQUENCE [LARGE SCALE GENOMIC DNA]</scope>
    <source>
        <strain evidence="2 3">DSM 1496</strain>
    </source>
</reference>
<organism evidence="2 3">
    <name type="scientific">Clostridium aceticum</name>
    <dbReference type="NCBI Taxonomy" id="84022"/>
    <lineage>
        <taxon>Bacteria</taxon>
        <taxon>Bacillati</taxon>
        <taxon>Bacillota</taxon>
        <taxon>Clostridia</taxon>
        <taxon>Eubacteriales</taxon>
        <taxon>Clostridiaceae</taxon>
        <taxon>Clostridium</taxon>
    </lineage>
</organism>
<dbReference type="GO" id="GO:0006508">
    <property type="term" value="P:proteolysis"/>
    <property type="evidence" value="ECO:0007669"/>
    <property type="project" value="InterPro"/>
</dbReference>
<dbReference type="InterPro" id="IPR003709">
    <property type="entry name" value="VanY-like_core_dom"/>
</dbReference>
<sequence>MKKIELTRKNIYKGHLILVNQQYPIYQKEIIKNHRFVPVDEVCEDIFLEVRSAVMLSQLIKACKAEDSIVPISGYRSLQEQQEIFQNSMRENGEAFTLKYVALPNCSEHQTGFAIDVAEKKQDIDFICPDFPYHGICQKFRERAADFGFIERYQKGKERITGIGQEPWHFRYVGYPHSKIIENLKLTLEEYIDLLRNHIYNKNPLLFQEKGREIQVSYVNLIEGNSVAIQEPNGMWQISGNNVDGGIITVWGENYERQSV</sequence>
<keyword evidence="3" id="KW-1185">Reference proteome</keyword>
<accession>A0A0D8ICZ2</accession>
<dbReference type="PATRIC" id="fig|84022.5.peg.170"/>
<evidence type="ECO:0000259" key="1">
    <source>
        <dbReference type="Pfam" id="PF02557"/>
    </source>
</evidence>
<dbReference type="InterPro" id="IPR009045">
    <property type="entry name" value="Zn_M74/Hedgehog-like"/>
</dbReference>
<dbReference type="Gene3D" id="3.30.1380.10">
    <property type="match status" value="1"/>
</dbReference>
<protein>
    <submittedName>
        <fullName evidence="2">D-alanyl-D-alanine carboxypeptidase VanY</fullName>
        <ecNumber evidence="2">3.4.16.4</ecNumber>
    </submittedName>
</protein>
<proteinExistence type="predicted"/>